<protein>
    <submittedName>
        <fullName evidence="1">Uncharacterized protein</fullName>
    </submittedName>
</protein>
<comment type="caution">
    <text evidence="1">The sequence shown here is derived from an EMBL/GenBank/DDBJ whole genome shotgun (WGS) entry which is preliminary data.</text>
</comment>
<dbReference type="Proteomes" id="UP000031036">
    <property type="component" value="Unassembled WGS sequence"/>
</dbReference>
<proteinExistence type="predicted"/>
<evidence type="ECO:0000313" key="1">
    <source>
        <dbReference type="EMBL" id="KHN70696.1"/>
    </source>
</evidence>
<gene>
    <name evidence="1" type="ORF">Tcan_10274</name>
</gene>
<dbReference type="AlphaFoldDB" id="A0A0B2UHZ6"/>
<evidence type="ECO:0000313" key="2">
    <source>
        <dbReference type="Proteomes" id="UP000031036"/>
    </source>
</evidence>
<name>A0A0B2UHZ6_TOXCA</name>
<organism evidence="1 2">
    <name type="scientific">Toxocara canis</name>
    <name type="common">Canine roundworm</name>
    <dbReference type="NCBI Taxonomy" id="6265"/>
    <lineage>
        <taxon>Eukaryota</taxon>
        <taxon>Metazoa</taxon>
        <taxon>Ecdysozoa</taxon>
        <taxon>Nematoda</taxon>
        <taxon>Chromadorea</taxon>
        <taxon>Rhabditida</taxon>
        <taxon>Spirurina</taxon>
        <taxon>Ascaridomorpha</taxon>
        <taxon>Ascaridoidea</taxon>
        <taxon>Toxocaridae</taxon>
        <taxon>Toxocara</taxon>
    </lineage>
</organism>
<accession>A0A0B2UHZ6</accession>
<dbReference type="EMBL" id="JPKZ01022854">
    <property type="protein sequence ID" value="KHN70696.1"/>
    <property type="molecule type" value="Genomic_DNA"/>
</dbReference>
<keyword evidence="2" id="KW-1185">Reference proteome</keyword>
<sequence>MCDIFVGLCVFQSSQFRNYKNRCDEILQLFLICGLARLQNQLQCNSYLVLLRRRTSEQITSFRHCCFERDYRATQRLFFYRIHRRCTAFRNTCSTLWCSLFDGRQRTCQKNAASGALLLMCIDREGVTYHHTVCTKYAHMKLSFCPCSESVAY</sequence>
<reference evidence="1 2" key="1">
    <citation type="submission" date="2014-11" db="EMBL/GenBank/DDBJ databases">
        <title>Genetic blueprint of the zoonotic pathogen Toxocara canis.</title>
        <authorList>
            <person name="Zhu X.-Q."/>
            <person name="Korhonen P.K."/>
            <person name="Cai H."/>
            <person name="Young N.D."/>
            <person name="Nejsum P."/>
            <person name="von Samson-Himmelstjerna G."/>
            <person name="Boag P.R."/>
            <person name="Tan P."/>
            <person name="Li Q."/>
            <person name="Min J."/>
            <person name="Yang Y."/>
            <person name="Wang X."/>
            <person name="Fang X."/>
            <person name="Hall R.S."/>
            <person name="Hofmann A."/>
            <person name="Sternberg P.W."/>
            <person name="Jex A.R."/>
            <person name="Gasser R.B."/>
        </authorList>
    </citation>
    <scope>NUCLEOTIDE SEQUENCE [LARGE SCALE GENOMIC DNA]</scope>
    <source>
        <strain evidence="1">PN_DK_2014</strain>
    </source>
</reference>